<dbReference type="Gene3D" id="3.40.50.200">
    <property type="entry name" value="Peptidase S8/S53 domain"/>
    <property type="match status" value="1"/>
</dbReference>
<evidence type="ECO:0000256" key="7">
    <source>
        <dbReference type="SAM" id="SignalP"/>
    </source>
</evidence>
<dbReference type="InterPro" id="IPR054399">
    <property type="entry name" value="Fervidolysin-like_N_prodom"/>
</dbReference>
<dbReference type="PROSITE" id="PS00137">
    <property type="entry name" value="SUBTILASE_HIS"/>
    <property type="match status" value="1"/>
</dbReference>
<dbReference type="PROSITE" id="PS00138">
    <property type="entry name" value="SUBTILASE_SER"/>
    <property type="match status" value="1"/>
</dbReference>
<dbReference type="Pfam" id="PF00082">
    <property type="entry name" value="Peptidase_S8"/>
    <property type="match status" value="1"/>
</dbReference>
<dbReference type="InterPro" id="IPR041498">
    <property type="entry name" value="Big_6"/>
</dbReference>
<feature type="domain" description="SLH" evidence="8">
    <location>
        <begin position="1035"/>
        <end position="1089"/>
    </location>
</feature>
<keyword evidence="7" id="KW-0732">Signal</keyword>
<dbReference type="InterPro" id="IPR013783">
    <property type="entry name" value="Ig-like_fold"/>
</dbReference>
<sequence length="1148" mass="121033">MKKSMKVSSVLLSVVLLSSTLGTTVYAKEEKPLVTQEVETDQVIVTFKEDTTSEMTDLDVVSVKTVDTEEIATLKVPEGETVNTYIEELEARKDIESVEPDHLVQLTYTPNDPYFNYYQYHHKNIETERAWDKTMGSSDVVVAVLDSGFDINHPDLKEQIVKPHTTADSGFSVDDHGTHVAGIIGSSIDNYEFGAGVAPKTSIMPIDVFVGETAYTSDVIEGIYQAVWAGADIINMSLGSYNYSTQYNNAIQYAYQSGLVIIASAGNDATSRTHYPSAYDNVISVGSTDSSDYQSYFSNYGYDVDVVAPGSSIYSTLPYGSGGWMSGTSMASPVVAGVAALVMANEPNLTNTEVVDRLLSTAKDLGDYGRDYIYGNGLVNAKQAVKVIDIPAPVVDPIQDYATTVRGFLPFYIDNGKIMIRNESGNVIGSAEGYSSYSVFEVPISKQTAGTKLYISVVDSYNNESEALEVIVSDNTAPEKPEVHEVTDQSTSIIGSAEPNTVLTVLANDSIIDTAWVDGNGNFERPIVPFAAGTKLSLNVMDDAGNISEPADLIVKDATAPAKPKVNGVTENAVKVTGTAEANSLVTVKAKGVLLGEATTAANGSYSVVIVKQKAGTLLAINSTDQSGNVSETTEIKVKDTTAPALPTVAEVTDKSTTVKGTAEAGSIIVVKAGATEIGKAKANADGGFATTIAKQKAGTKLSVTATDASGNVSPSKDVTVLDATAPSIPTVDKVTDKSIAVTGTGEIASFISIKSEGKELGAGTVDGDGKYKVAIAAQKAGTKIQVTSMDVGGNISSVKETVVLEAAAPDMPTVNKVTDQSTVVTGTAEATSKIIVKVGSKQVGTTTASAVGKYSADISKQKAGTVIAITAVDKEGNTSEAKEVIVVDGTAPALKLKNKVTHYSTRIIGTAEADAKIEVKAGTKSIGTATTDAKGTYEVTIAKQKIGTKISITATDAAGNSSKAIPVTVVDGNYPDLKLTHWALDKIMYLADDQIIGGYPNGSFQPEKNTTRAEAAKMLALALDLPVKDVPSGYKDVSNKHWGKDYIAAVSKAGLFTGNPDGTFAPNDVLKRAEMAKVISIAYKLNASDKNHFSDVKAGHWAKGYISGLYENGITTGYPDKTFHPGEPTTRAEYSVFLARAMNEDFR</sequence>
<dbReference type="PROSITE" id="PS51892">
    <property type="entry name" value="SUBTILASE"/>
    <property type="match status" value="1"/>
</dbReference>
<dbReference type="PROSITE" id="PS51272">
    <property type="entry name" value="SLH"/>
    <property type="match status" value="3"/>
</dbReference>
<name>A0AA87LR41_9BACL</name>
<dbReference type="Pfam" id="PF17936">
    <property type="entry name" value="Big_6"/>
    <property type="match status" value="6"/>
</dbReference>
<dbReference type="InterPro" id="IPR023827">
    <property type="entry name" value="Peptidase_S8_Asp-AS"/>
</dbReference>
<evidence type="ECO:0000256" key="1">
    <source>
        <dbReference type="ARBA" id="ARBA00011073"/>
    </source>
</evidence>
<dbReference type="InterPro" id="IPR000209">
    <property type="entry name" value="Peptidase_S8/S53_dom"/>
</dbReference>
<keyword evidence="3 5" id="KW-0378">Hydrolase</keyword>
<dbReference type="PANTHER" id="PTHR43806">
    <property type="entry name" value="PEPTIDASE S8"/>
    <property type="match status" value="1"/>
</dbReference>
<dbReference type="GO" id="GO:0004252">
    <property type="term" value="F:serine-type endopeptidase activity"/>
    <property type="evidence" value="ECO:0007669"/>
    <property type="project" value="UniProtKB-UniRule"/>
</dbReference>
<accession>A0AA87LR41</accession>
<dbReference type="AlphaFoldDB" id="A0AA87LR41"/>
<dbReference type="InterPro" id="IPR015500">
    <property type="entry name" value="Peptidase_S8_subtilisin-rel"/>
</dbReference>
<evidence type="ECO:0000256" key="2">
    <source>
        <dbReference type="ARBA" id="ARBA00022670"/>
    </source>
</evidence>
<dbReference type="InterPro" id="IPR001119">
    <property type="entry name" value="SLH_dom"/>
</dbReference>
<dbReference type="InterPro" id="IPR050131">
    <property type="entry name" value="Peptidase_S8_subtilisin-like"/>
</dbReference>
<feature type="active site" description="Charge relay system" evidence="5">
    <location>
        <position position="176"/>
    </location>
</feature>
<evidence type="ECO:0000313" key="10">
    <source>
        <dbReference type="Proteomes" id="UP000004725"/>
    </source>
</evidence>
<evidence type="ECO:0000259" key="8">
    <source>
        <dbReference type="PROSITE" id="PS51272"/>
    </source>
</evidence>
<dbReference type="GO" id="GO:0006508">
    <property type="term" value="P:proteolysis"/>
    <property type="evidence" value="ECO:0007669"/>
    <property type="project" value="UniProtKB-KW"/>
</dbReference>
<feature type="chain" id="PRO_5041641634" description="SLH domain-containing protein" evidence="7">
    <location>
        <begin position="28"/>
        <end position="1148"/>
    </location>
</feature>
<evidence type="ECO:0000256" key="6">
    <source>
        <dbReference type="RuleBase" id="RU003355"/>
    </source>
</evidence>
<reference evidence="9 10" key="1">
    <citation type="journal article" date="2012" name="J. Bacteriol.">
        <title>Genome Sequence of the Antarctic Psychrophile Bacterium Planococcus antarcticus DSM 14505.</title>
        <authorList>
            <person name="Margolles A."/>
            <person name="Gueimonde M."/>
            <person name="Sanchez B."/>
        </authorList>
    </citation>
    <scope>NUCLEOTIDE SEQUENCE [LARGE SCALE GENOMIC DNA]</scope>
    <source>
        <strain evidence="9 10">DSM 14505</strain>
    </source>
</reference>
<dbReference type="SUPFAM" id="SSF52743">
    <property type="entry name" value="Subtilisin-like"/>
    <property type="match status" value="1"/>
</dbReference>
<evidence type="ECO:0000256" key="5">
    <source>
        <dbReference type="PROSITE-ProRule" id="PRU01240"/>
    </source>
</evidence>
<evidence type="ECO:0000313" key="9">
    <source>
        <dbReference type="EMBL" id="EIM05009.1"/>
    </source>
</evidence>
<keyword evidence="4 5" id="KW-0720">Serine protease</keyword>
<dbReference type="InterPro" id="IPR036852">
    <property type="entry name" value="Peptidase_S8/S53_dom_sf"/>
</dbReference>
<comment type="caution">
    <text evidence="9">The sequence shown here is derived from an EMBL/GenBank/DDBJ whole genome shotgun (WGS) entry which is preliminary data.</text>
</comment>
<organism evidence="9 10">
    <name type="scientific">Planococcus antarcticus DSM 14505</name>
    <dbReference type="NCBI Taxonomy" id="1185653"/>
    <lineage>
        <taxon>Bacteria</taxon>
        <taxon>Bacillati</taxon>
        <taxon>Bacillota</taxon>
        <taxon>Bacilli</taxon>
        <taxon>Bacillales</taxon>
        <taxon>Caryophanaceae</taxon>
        <taxon>Planococcus</taxon>
    </lineage>
</organism>
<dbReference type="EMBL" id="AJYB01000102">
    <property type="protein sequence ID" value="EIM05009.1"/>
    <property type="molecule type" value="Genomic_DNA"/>
</dbReference>
<gene>
    <name evidence="9" type="ORF">A1A1_18427</name>
</gene>
<feature type="signal peptide" evidence="7">
    <location>
        <begin position="1"/>
        <end position="27"/>
    </location>
</feature>
<dbReference type="PANTHER" id="PTHR43806:SF11">
    <property type="entry name" value="CEREVISIN-RELATED"/>
    <property type="match status" value="1"/>
</dbReference>
<feature type="active site" description="Charge relay system" evidence="5">
    <location>
        <position position="146"/>
    </location>
</feature>
<dbReference type="Pfam" id="PF00395">
    <property type="entry name" value="SLH"/>
    <property type="match status" value="3"/>
</dbReference>
<dbReference type="InterPro" id="IPR023828">
    <property type="entry name" value="Peptidase_S8_Ser-AS"/>
</dbReference>
<keyword evidence="2 5" id="KW-0645">Protease</keyword>
<proteinExistence type="inferred from homology"/>
<evidence type="ECO:0000256" key="4">
    <source>
        <dbReference type="ARBA" id="ARBA00022825"/>
    </source>
</evidence>
<dbReference type="PROSITE" id="PS00136">
    <property type="entry name" value="SUBTILASE_ASP"/>
    <property type="match status" value="1"/>
</dbReference>
<dbReference type="InterPro" id="IPR022398">
    <property type="entry name" value="Peptidase_S8_His-AS"/>
</dbReference>
<dbReference type="Gene3D" id="2.60.40.10">
    <property type="entry name" value="Immunoglobulins"/>
    <property type="match status" value="6"/>
</dbReference>
<feature type="domain" description="SLH" evidence="8">
    <location>
        <begin position="971"/>
        <end position="1034"/>
    </location>
</feature>
<evidence type="ECO:0000256" key="3">
    <source>
        <dbReference type="ARBA" id="ARBA00022801"/>
    </source>
</evidence>
<dbReference type="Proteomes" id="UP000004725">
    <property type="component" value="Unassembled WGS sequence"/>
</dbReference>
<comment type="similarity">
    <text evidence="1 5 6">Belongs to the peptidase S8 family.</text>
</comment>
<feature type="active site" description="Charge relay system" evidence="5">
    <location>
        <position position="329"/>
    </location>
</feature>
<dbReference type="Pfam" id="PF22148">
    <property type="entry name" value="Fervidolysin_NPro-like"/>
    <property type="match status" value="1"/>
</dbReference>
<feature type="domain" description="SLH" evidence="8">
    <location>
        <begin position="1090"/>
        <end position="1148"/>
    </location>
</feature>
<dbReference type="RefSeq" id="WP_006831616.1">
    <property type="nucleotide sequence ID" value="NZ_AJYB01000102.1"/>
</dbReference>
<dbReference type="PRINTS" id="PR00723">
    <property type="entry name" value="SUBTILISIN"/>
</dbReference>
<protein>
    <recommendedName>
        <fullName evidence="8">SLH domain-containing protein</fullName>
    </recommendedName>
</protein>